<feature type="transmembrane region" description="Helical" evidence="6">
    <location>
        <begin position="65"/>
        <end position="87"/>
    </location>
</feature>
<dbReference type="PANTHER" id="PTHR30482">
    <property type="entry name" value="HIGH-AFFINITY BRANCHED-CHAIN AMINO ACID TRANSPORT SYSTEM PERMEASE"/>
    <property type="match status" value="1"/>
</dbReference>
<dbReference type="RefSeq" id="WP_280833970.1">
    <property type="nucleotide sequence ID" value="NZ_JARXVE010000006.1"/>
</dbReference>
<organism evidence="7 8">
    <name type="scientific">Mycolicibacterium frederiksbergense</name>
    <dbReference type="NCBI Taxonomy" id="117567"/>
    <lineage>
        <taxon>Bacteria</taxon>
        <taxon>Bacillati</taxon>
        <taxon>Actinomycetota</taxon>
        <taxon>Actinomycetes</taxon>
        <taxon>Mycobacteriales</taxon>
        <taxon>Mycobacteriaceae</taxon>
        <taxon>Mycolicibacterium</taxon>
    </lineage>
</organism>
<dbReference type="CDD" id="cd06581">
    <property type="entry name" value="TM_PBP1_LivM_like"/>
    <property type="match status" value="1"/>
</dbReference>
<keyword evidence="8" id="KW-1185">Reference proteome</keyword>
<gene>
    <name evidence="7" type="ORF">M2272_004033</name>
</gene>
<dbReference type="PANTHER" id="PTHR30482:SF10">
    <property type="entry name" value="HIGH-AFFINITY BRANCHED-CHAIN AMINO ACID TRANSPORT PROTEIN BRAE"/>
    <property type="match status" value="1"/>
</dbReference>
<feature type="transmembrane region" description="Helical" evidence="6">
    <location>
        <begin position="170"/>
        <end position="189"/>
    </location>
</feature>
<dbReference type="EMBL" id="JARXVE010000006">
    <property type="protein sequence ID" value="MDH6197380.1"/>
    <property type="molecule type" value="Genomic_DNA"/>
</dbReference>
<keyword evidence="5 6" id="KW-0472">Membrane</keyword>
<evidence type="ECO:0000313" key="8">
    <source>
        <dbReference type="Proteomes" id="UP001160130"/>
    </source>
</evidence>
<protein>
    <submittedName>
        <fullName evidence="7">Branched-chain amino acid transport system permease protein</fullName>
    </submittedName>
</protein>
<feature type="transmembrane region" description="Helical" evidence="6">
    <location>
        <begin position="20"/>
        <end position="53"/>
    </location>
</feature>
<comment type="caution">
    <text evidence="7">The sequence shown here is derived from an EMBL/GenBank/DDBJ whole genome shotgun (WGS) entry which is preliminary data.</text>
</comment>
<evidence type="ECO:0000256" key="1">
    <source>
        <dbReference type="ARBA" id="ARBA00004651"/>
    </source>
</evidence>
<evidence type="ECO:0000256" key="5">
    <source>
        <dbReference type="ARBA" id="ARBA00023136"/>
    </source>
</evidence>
<comment type="subcellular location">
    <subcellularLocation>
        <location evidence="1">Cell membrane</location>
        <topology evidence="1">Multi-pass membrane protein</topology>
    </subcellularLocation>
</comment>
<evidence type="ECO:0000256" key="3">
    <source>
        <dbReference type="ARBA" id="ARBA00022692"/>
    </source>
</evidence>
<evidence type="ECO:0000313" key="7">
    <source>
        <dbReference type="EMBL" id="MDH6197380.1"/>
    </source>
</evidence>
<feature type="transmembrane region" description="Helical" evidence="6">
    <location>
        <begin position="93"/>
        <end position="113"/>
    </location>
</feature>
<keyword evidence="3 6" id="KW-0812">Transmembrane</keyword>
<name>A0ABT6L502_9MYCO</name>
<reference evidence="7 8" key="1">
    <citation type="submission" date="2023-04" db="EMBL/GenBank/DDBJ databases">
        <title>Forest soil microbial communities from Buena Vista Peninsula, Colon Province, Panama.</title>
        <authorList>
            <person name="Bouskill N."/>
        </authorList>
    </citation>
    <scope>NUCLEOTIDE SEQUENCE [LARGE SCALE GENOMIC DNA]</scope>
    <source>
        <strain evidence="7 8">AC80</strain>
    </source>
</reference>
<keyword evidence="4 6" id="KW-1133">Transmembrane helix</keyword>
<proteinExistence type="predicted"/>
<evidence type="ECO:0000256" key="6">
    <source>
        <dbReference type="SAM" id="Phobius"/>
    </source>
</evidence>
<feature type="transmembrane region" description="Helical" evidence="6">
    <location>
        <begin position="221"/>
        <end position="242"/>
    </location>
</feature>
<dbReference type="Proteomes" id="UP001160130">
    <property type="component" value="Unassembled WGS sequence"/>
</dbReference>
<keyword evidence="2" id="KW-1003">Cell membrane</keyword>
<accession>A0ABT6L502</accession>
<dbReference type="InterPro" id="IPR043428">
    <property type="entry name" value="LivM-like"/>
</dbReference>
<feature type="transmembrane region" description="Helical" evidence="6">
    <location>
        <begin position="254"/>
        <end position="282"/>
    </location>
</feature>
<sequence length="340" mass="36248">MSTRTWSPAAMGWPRPQRIALAVGLLFAVMLPFTVPNTSWLVIATLGAIWLTLNQSWNLVLGFSGVWHFGQLAVYAVGAYVAALLSLHSHLPMPVNIVLGGVAALVVSTLLSLPALRLRGIYVSLMTFGFAEVVRLLIISDQTGFTGGSYGLSGYRGFGLGLDGISKDRASYWIALAVAVFTGFALYLVMRSPLGSGFVALRDNPSLAAARGISPRTFQMLVFGLSGFFAGVAGALYAYVFGVVSPSLMGLAPMALLVTMLVVGGLGTVMGPIVGTVIMTFVQARLQSWPDVRLIVLGLILLAMIVLVPRGLVPVAAKYKKRLDDWIEEDELSRVSTPSK</sequence>
<evidence type="ECO:0000256" key="2">
    <source>
        <dbReference type="ARBA" id="ARBA00022475"/>
    </source>
</evidence>
<feature type="transmembrane region" description="Helical" evidence="6">
    <location>
        <begin position="294"/>
        <end position="313"/>
    </location>
</feature>
<evidence type="ECO:0000256" key="4">
    <source>
        <dbReference type="ARBA" id="ARBA00022989"/>
    </source>
</evidence>
<dbReference type="Pfam" id="PF02653">
    <property type="entry name" value="BPD_transp_2"/>
    <property type="match status" value="1"/>
</dbReference>
<dbReference type="InterPro" id="IPR001851">
    <property type="entry name" value="ABC_transp_permease"/>
</dbReference>
<feature type="transmembrane region" description="Helical" evidence="6">
    <location>
        <begin position="120"/>
        <end position="139"/>
    </location>
</feature>